<dbReference type="PANTHER" id="PTHR34477:SF1">
    <property type="entry name" value="UPF0213 PROTEIN YHBQ"/>
    <property type="match status" value="1"/>
</dbReference>
<dbReference type="AlphaFoldDB" id="A0A0U5B6I7"/>
<reference evidence="2 3" key="1">
    <citation type="submission" date="2015-12" db="EMBL/GenBank/DDBJ databases">
        <title>Genome sequence of Aneurinibacillus soli.</title>
        <authorList>
            <person name="Lee J.S."/>
            <person name="Lee K.C."/>
            <person name="Kim K.K."/>
            <person name="Lee B.W."/>
        </authorList>
    </citation>
    <scope>NUCLEOTIDE SEQUENCE [LARGE SCALE GENOMIC DNA]</scope>
    <source>
        <strain evidence="2 3">CB4</strain>
    </source>
</reference>
<dbReference type="Proteomes" id="UP000217696">
    <property type="component" value="Chromosome"/>
</dbReference>
<evidence type="ECO:0000313" key="2">
    <source>
        <dbReference type="EMBL" id="BAU27286.1"/>
    </source>
</evidence>
<dbReference type="OrthoDB" id="9807770at2"/>
<dbReference type="PANTHER" id="PTHR34477">
    <property type="entry name" value="UPF0213 PROTEIN YHBQ"/>
    <property type="match status" value="1"/>
</dbReference>
<dbReference type="KEGG" id="asoc:CB4_01455"/>
<dbReference type="Pfam" id="PF01541">
    <property type="entry name" value="GIY-YIG"/>
    <property type="match status" value="1"/>
</dbReference>
<dbReference type="PROSITE" id="PS50164">
    <property type="entry name" value="GIY_YIG"/>
    <property type="match status" value="1"/>
</dbReference>
<name>A0A0U5B6I7_9BACL</name>
<evidence type="ECO:0000313" key="3">
    <source>
        <dbReference type="Proteomes" id="UP000217696"/>
    </source>
</evidence>
<protein>
    <submittedName>
        <fullName evidence="2">GIY-YIG nuclease superfamily protein</fullName>
    </submittedName>
</protein>
<dbReference type="EMBL" id="AP017312">
    <property type="protein sequence ID" value="BAU27286.1"/>
    <property type="molecule type" value="Genomic_DNA"/>
</dbReference>
<dbReference type="SUPFAM" id="SSF82771">
    <property type="entry name" value="GIY-YIG endonuclease"/>
    <property type="match status" value="1"/>
</dbReference>
<dbReference type="InterPro" id="IPR000305">
    <property type="entry name" value="GIY-YIG_endonuc"/>
</dbReference>
<proteinExistence type="inferred from homology"/>
<evidence type="ECO:0000256" key="1">
    <source>
        <dbReference type="ARBA" id="ARBA00007435"/>
    </source>
</evidence>
<dbReference type="InterPro" id="IPR050190">
    <property type="entry name" value="UPF0213_domain"/>
</dbReference>
<gene>
    <name evidence="2" type="ORF">CB4_01455</name>
</gene>
<keyword evidence="3" id="KW-1185">Reference proteome</keyword>
<accession>A0A0U5B6I7</accession>
<dbReference type="Gene3D" id="3.40.1440.10">
    <property type="entry name" value="GIY-YIG endonuclease"/>
    <property type="match status" value="1"/>
</dbReference>
<sequence>MYYVYIVQCCDGTLYTGSTNDVCARLRKHNEGKGAKYTRGRTPVVPVYVEELPDKSAALKRECELKKYSRKQKEKLIAAHTENAVIFGGNEHLKYGGDTNG</sequence>
<organism evidence="2 3">
    <name type="scientific">Aneurinibacillus soli</name>
    <dbReference type="NCBI Taxonomy" id="1500254"/>
    <lineage>
        <taxon>Bacteria</taxon>
        <taxon>Bacillati</taxon>
        <taxon>Bacillota</taxon>
        <taxon>Bacilli</taxon>
        <taxon>Bacillales</taxon>
        <taxon>Paenibacillaceae</taxon>
        <taxon>Aneurinibacillus group</taxon>
        <taxon>Aneurinibacillus</taxon>
    </lineage>
</organism>
<dbReference type="InterPro" id="IPR035901">
    <property type="entry name" value="GIY-YIG_endonuc_sf"/>
</dbReference>
<dbReference type="CDD" id="cd10456">
    <property type="entry name" value="GIY-YIG_UPF0213"/>
    <property type="match status" value="1"/>
</dbReference>
<comment type="similarity">
    <text evidence="1">Belongs to the UPF0213 family.</text>
</comment>
<dbReference type="RefSeq" id="WP_096464503.1">
    <property type="nucleotide sequence ID" value="NZ_AP017312.1"/>
</dbReference>